<name>A0A8K0KSA0_LADFU</name>
<dbReference type="PROSITE" id="PS51192">
    <property type="entry name" value="HELICASE_ATP_BIND_1"/>
    <property type="match status" value="1"/>
</dbReference>
<reference evidence="4" key="2">
    <citation type="submission" date="2017-10" db="EMBL/GenBank/DDBJ databases">
        <title>Ladona fulva Genome sequencing and assembly.</title>
        <authorList>
            <person name="Murali S."/>
            <person name="Richards S."/>
            <person name="Bandaranaike D."/>
            <person name="Bellair M."/>
            <person name="Blankenburg K."/>
            <person name="Chao H."/>
            <person name="Dinh H."/>
            <person name="Doddapaneni H."/>
            <person name="Dugan-Rocha S."/>
            <person name="Elkadiri S."/>
            <person name="Gnanaolivu R."/>
            <person name="Hernandez B."/>
            <person name="Skinner E."/>
            <person name="Javaid M."/>
            <person name="Lee S."/>
            <person name="Li M."/>
            <person name="Ming W."/>
            <person name="Munidasa M."/>
            <person name="Muniz J."/>
            <person name="Nguyen L."/>
            <person name="Hughes D."/>
            <person name="Osuji N."/>
            <person name="Pu L.-L."/>
            <person name="Puazo M."/>
            <person name="Qu C."/>
            <person name="Quiroz J."/>
            <person name="Raj R."/>
            <person name="Weissenberger G."/>
            <person name="Xin Y."/>
            <person name="Zou X."/>
            <person name="Han Y."/>
            <person name="Worley K."/>
            <person name="Muzny D."/>
            <person name="Gibbs R."/>
        </authorList>
    </citation>
    <scope>NUCLEOTIDE SEQUENCE</scope>
    <source>
        <strain evidence="4">Sampled in the wild</strain>
    </source>
</reference>
<dbReference type="GO" id="GO:0016787">
    <property type="term" value="F:hydrolase activity"/>
    <property type="evidence" value="ECO:0007669"/>
    <property type="project" value="UniProtKB-KW"/>
</dbReference>
<keyword evidence="1" id="KW-0378">Hydrolase</keyword>
<keyword evidence="5" id="KW-1185">Reference proteome</keyword>
<protein>
    <recommendedName>
        <fullName evidence="3">Helicase ATP-binding domain-containing protein</fullName>
    </recommendedName>
</protein>
<dbReference type="GO" id="GO:0005524">
    <property type="term" value="F:ATP binding"/>
    <property type="evidence" value="ECO:0007669"/>
    <property type="project" value="InterPro"/>
</dbReference>
<dbReference type="PANTHER" id="PTHR47958">
    <property type="entry name" value="ATP-DEPENDENT RNA HELICASE DBP3"/>
    <property type="match status" value="1"/>
</dbReference>
<dbReference type="InterPro" id="IPR011545">
    <property type="entry name" value="DEAD/DEAH_box_helicase_dom"/>
</dbReference>
<dbReference type="SUPFAM" id="SSF52540">
    <property type="entry name" value="P-loop containing nucleoside triphosphate hydrolases"/>
    <property type="match status" value="1"/>
</dbReference>
<gene>
    <name evidence="4" type="ORF">J437_LFUL019600</name>
</gene>
<dbReference type="GO" id="GO:0004386">
    <property type="term" value="F:helicase activity"/>
    <property type="evidence" value="ECO:0007669"/>
    <property type="project" value="UniProtKB-KW"/>
</dbReference>
<accession>A0A8K0KSA0</accession>
<evidence type="ECO:0000313" key="4">
    <source>
        <dbReference type="EMBL" id="KAG8240055.1"/>
    </source>
</evidence>
<feature type="domain" description="Helicase ATP-binding" evidence="3">
    <location>
        <begin position="1"/>
        <end position="106"/>
    </location>
</feature>
<sequence length="106" mass="11556">MSGRDMVGIAQTGSGKTLAYILPALVHINHQPRLSRGDGPIALVLAPTRELAQQIQQVATDFGSVIHVRNTCVFGGAPKGPQVRNVFSFTCLISYLLINLLYKYLF</sequence>
<proteinExistence type="predicted"/>
<evidence type="ECO:0000256" key="1">
    <source>
        <dbReference type="ARBA" id="ARBA00022801"/>
    </source>
</evidence>
<evidence type="ECO:0000313" key="5">
    <source>
        <dbReference type="Proteomes" id="UP000792457"/>
    </source>
</evidence>
<dbReference type="InterPro" id="IPR014001">
    <property type="entry name" value="Helicase_ATP-bd"/>
</dbReference>
<organism evidence="4 5">
    <name type="scientific">Ladona fulva</name>
    <name type="common">Scarce chaser dragonfly</name>
    <name type="synonym">Libellula fulva</name>
    <dbReference type="NCBI Taxonomy" id="123851"/>
    <lineage>
        <taxon>Eukaryota</taxon>
        <taxon>Metazoa</taxon>
        <taxon>Ecdysozoa</taxon>
        <taxon>Arthropoda</taxon>
        <taxon>Hexapoda</taxon>
        <taxon>Insecta</taxon>
        <taxon>Pterygota</taxon>
        <taxon>Palaeoptera</taxon>
        <taxon>Odonata</taxon>
        <taxon>Epiprocta</taxon>
        <taxon>Anisoptera</taxon>
        <taxon>Libelluloidea</taxon>
        <taxon>Libellulidae</taxon>
        <taxon>Ladona</taxon>
    </lineage>
</organism>
<dbReference type="Proteomes" id="UP000792457">
    <property type="component" value="Unassembled WGS sequence"/>
</dbReference>
<dbReference type="OrthoDB" id="196131at2759"/>
<comment type="caution">
    <text evidence="4">The sequence shown here is derived from an EMBL/GenBank/DDBJ whole genome shotgun (WGS) entry which is preliminary data.</text>
</comment>
<dbReference type="EMBL" id="KZ310928">
    <property type="protein sequence ID" value="KAG8240055.1"/>
    <property type="molecule type" value="Genomic_DNA"/>
</dbReference>
<dbReference type="Gene3D" id="3.40.50.300">
    <property type="entry name" value="P-loop containing nucleotide triphosphate hydrolases"/>
    <property type="match status" value="1"/>
</dbReference>
<keyword evidence="2" id="KW-0067">ATP-binding</keyword>
<dbReference type="InterPro" id="IPR027417">
    <property type="entry name" value="P-loop_NTPase"/>
</dbReference>
<evidence type="ECO:0000259" key="3">
    <source>
        <dbReference type="PROSITE" id="PS51192"/>
    </source>
</evidence>
<evidence type="ECO:0000256" key="2">
    <source>
        <dbReference type="ARBA" id="ARBA00022806"/>
    </source>
</evidence>
<keyword evidence="2" id="KW-0547">Nucleotide-binding</keyword>
<dbReference type="AlphaFoldDB" id="A0A8K0KSA0"/>
<keyword evidence="2" id="KW-0347">Helicase</keyword>
<dbReference type="Pfam" id="PF00270">
    <property type="entry name" value="DEAD"/>
    <property type="match status" value="1"/>
</dbReference>
<dbReference type="GO" id="GO:0003676">
    <property type="term" value="F:nucleic acid binding"/>
    <property type="evidence" value="ECO:0007669"/>
    <property type="project" value="InterPro"/>
</dbReference>
<reference evidence="4" key="1">
    <citation type="submission" date="2013-04" db="EMBL/GenBank/DDBJ databases">
        <authorList>
            <person name="Qu J."/>
            <person name="Murali S.C."/>
            <person name="Bandaranaike D."/>
            <person name="Bellair M."/>
            <person name="Blankenburg K."/>
            <person name="Chao H."/>
            <person name="Dinh H."/>
            <person name="Doddapaneni H."/>
            <person name="Downs B."/>
            <person name="Dugan-Rocha S."/>
            <person name="Elkadiri S."/>
            <person name="Gnanaolivu R.D."/>
            <person name="Hernandez B."/>
            <person name="Javaid M."/>
            <person name="Jayaseelan J.C."/>
            <person name="Lee S."/>
            <person name="Li M."/>
            <person name="Ming W."/>
            <person name="Munidasa M."/>
            <person name="Muniz J."/>
            <person name="Nguyen L."/>
            <person name="Ongeri F."/>
            <person name="Osuji N."/>
            <person name="Pu L.-L."/>
            <person name="Puazo M."/>
            <person name="Qu C."/>
            <person name="Quiroz J."/>
            <person name="Raj R."/>
            <person name="Weissenberger G."/>
            <person name="Xin Y."/>
            <person name="Zou X."/>
            <person name="Han Y."/>
            <person name="Richards S."/>
            <person name="Worley K."/>
            <person name="Muzny D."/>
            <person name="Gibbs R."/>
        </authorList>
    </citation>
    <scope>NUCLEOTIDE SEQUENCE</scope>
    <source>
        <strain evidence="4">Sampled in the wild</strain>
    </source>
</reference>